<organism evidence="3 4">
    <name type="scientific">Sordaria brevicollis</name>
    <dbReference type="NCBI Taxonomy" id="83679"/>
    <lineage>
        <taxon>Eukaryota</taxon>
        <taxon>Fungi</taxon>
        <taxon>Dikarya</taxon>
        <taxon>Ascomycota</taxon>
        <taxon>Pezizomycotina</taxon>
        <taxon>Sordariomycetes</taxon>
        <taxon>Sordariomycetidae</taxon>
        <taxon>Sordariales</taxon>
        <taxon>Sordariaceae</taxon>
        <taxon>Sordaria</taxon>
    </lineage>
</organism>
<reference evidence="3" key="1">
    <citation type="journal article" date="2023" name="Mol. Phylogenet. Evol.">
        <title>Genome-scale phylogeny and comparative genomics of the fungal order Sordariales.</title>
        <authorList>
            <person name="Hensen N."/>
            <person name="Bonometti L."/>
            <person name="Westerberg I."/>
            <person name="Brannstrom I.O."/>
            <person name="Guillou S."/>
            <person name="Cros-Aarteil S."/>
            <person name="Calhoun S."/>
            <person name="Haridas S."/>
            <person name="Kuo A."/>
            <person name="Mondo S."/>
            <person name="Pangilinan J."/>
            <person name="Riley R."/>
            <person name="LaButti K."/>
            <person name="Andreopoulos B."/>
            <person name="Lipzen A."/>
            <person name="Chen C."/>
            <person name="Yan M."/>
            <person name="Daum C."/>
            <person name="Ng V."/>
            <person name="Clum A."/>
            <person name="Steindorff A."/>
            <person name="Ohm R.A."/>
            <person name="Martin F."/>
            <person name="Silar P."/>
            <person name="Natvig D.O."/>
            <person name="Lalanne C."/>
            <person name="Gautier V."/>
            <person name="Ament-Velasquez S.L."/>
            <person name="Kruys A."/>
            <person name="Hutchinson M.I."/>
            <person name="Powell A.J."/>
            <person name="Barry K."/>
            <person name="Miller A.N."/>
            <person name="Grigoriev I.V."/>
            <person name="Debuchy R."/>
            <person name="Gladieux P."/>
            <person name="Hiltunen Thoren M."/>
            <person name="Johannesson H."/>
        </authorList>
    </citation>
    <scope>NUCLEOTIDE SEQUENCE</scope>
    <source>
        <strain evidence="3">FGSC 1904</strain>
    </source>
</reference>
<evidence type="ECO:0000313" key="4">
    <source>
        <dbReference type="Proteomes" id="UP001281003"/>
    </source>
</evidence>
<comment type="caution">
    <text evidence="3">The sequence shown here is derived from an EMBL/GenBank/DDBJ whole genome shotgun (WGS) entry which is preliminary data.</text>
</comment>
<dbReference type="AlphaFoldDB" id="A0AAE0PMS8"/>
<protein>
    <recommendedName>
        <fullName evidence="2">C2H2-type domain-containing protein</fullName>
    </recommendedName>
</protein>
<feature type="domain" description="C2H2-type" evidence="2">
    <location>
        <begin position="63"/>
        <end position="86"/>
    </location>
</feature>
<keyword evidence="4" id="KW-1185">Reference proteome</keyword>
<feature type="compositionally biased region" description="Low complexity" evidence="1">
    <location>
        <begin position="145"/>
        <end position="158"/>
    </location>
</feature>
<gene>
    <name evidence="3" type="ORF">B0T20DRAFT_485021</name>
</gene>
<dbReference type="InterPro" id="IPR013087">
    <property type="entry name" value="Znf_C2H2_type"/>
</dbReference>
<name>A0AAE0PMS8_SORBR</name>
<dbReference type="Proteomes" id="UP001281003">
    <property type="component" value="Unassembled WGS sequence"/>
</dbReference>
<feature type="compositionally biased region" description="Acidic residues" evidence="1">
    <location>
        <begin position="181"/>
        <end position="196"/>
    </location>
</feature>
<dbReference type="PROSITE" id="PS00028">
    <property type="entry name" value="ZINC_FINGER_C2H2_1"/>
    <property type="match status" value="1"/>
</dbReference>
<dbReference type="EMBL" id="JAUTDP010000001">
    <property type="protein sequence ID" value="KAK3402450.1"/>
    <property type="molecule type" value="Genomic_DNA"/>
</dbReference>
<feature type="region of interest" description="Disordered" evidence="1">
    <location>
        <begin position="135"/>
        <end position="196"/>
    </location>
</feature>
<evidence type="ECO:0000259" key="2">
    <source>
        <dbReference type="PROSITE" id="PS00028"/>
    </source>
</evidence>
<sequence length="429" mass="47516">MDTWLQQQAIVAQGVARPLDGRPSYQDFYSMRADGQVLHYYHHAALFPERYAPRGGHEFPWYCPVVGCSWEFRIVTELNGHWVYSHRGVTFRDNRNGTFSIWEQQNDRRAYPYVAAVLQTPLGLGAAPFQLPPPSVASNGTVTPGAGHANNNQGNGVADSDDSSEFDPARDSGISMMSFDTTEDEEDEEEDDSDDDLPEETIVIQNALATNPAPAADPAAPSAAAIQAAIVPVTLPIRPPPPNQPSGIFPNPTPRQLEIWPYIISFTLYRLPLPSPSSPANRVLLAFLTRPRIRSLTRSWQLRLRERTPSLGTLTAVALFLGGRADETGSPCQSHCGQYSALVERLFAEQAESAQEDGGPGEWKFEKKFAFPRCIKVPEALEGNQEIEEVLGGRPCCNKLFRELRNAWVTREPMPPRPPGGLVWNGPMW</sequence>
<proteinExistence type="predicted"/>
<evidence type="ECO:0000313" key="3">
    <source>
        <dbReference type="EMBL" id="KAK3402450.1"/>
    </source>
</evidence>
<evidence type="ECO:0000256" key="1">
    <source>
        <dbReference type="SAM" id="MobiDB-lite"/>
    </source>
</evidence>
<reference evidence="3" key="2">
    <citation type="submission" date="2023-07" db="EMBL/GenBank/DDBJ databases">
        <authorList>
            <consortium name="Lawrence Berkeley National Laboratory"/>
            <person name="Haridas S."/>
            <person name="Hensen N."/>
            <person name="Bonometti L."/>
            <person name="Westerberg I."/>
            <person name="Brannstrom I.O."/>
            <person name="Guillou S."/>
            <person name="Cros-Aarteil S."/>
            <person name="Calhoun S."/>
            <person name="Kuo A."/>
            <person name="Mondo S."/>
            <person name="Pangilinan J."/>
            <person name="Riley R."/>
            <person name="LaButti K."/>
            <person name="Andreopoulos B."/>
            <person name="Lipzen A."/>
            <person name="Chen C."/>
            <person name="Yanf M."/>
            <person name="Daum C."/>
            <person name="Ng V."/>
            <person name="Clum A."/>
            <person name="Steindorff A."/>
            <person name="Ohm R."/>
            <person name="Martin F."/>
            <person name="Silar P."/>
            <person name="Natvig D."/>
            <person name="Lalanne C."/>
            <person name="Gautier V."/>
            <person name="Ament-velasquez S.L."/>
            <person name="Kruys A."/>
            <person name="Hutchinson M.I."/>
            <person name="Powell A.J."/>
            <person name="Barry K."/>
            <person name="Miller A.N."/>
            <person name="Grigoriev I.V."/>
            <person name="Debuchy R."/>
            <person name="Gladieux P."/>
            <person name="Thoren M.H."/>
            <person name="Johannesson H."/>
        </authorList>
    </citation>
    <scope>NUCLEOTIDE SEQUENCE</scope>
    <source>
        <strain evidence="3">FGSC 1904</strain>
    </source>
</reference>
<accession>A0AAE0PMS8</accession>